<reference evidence="8 9" key="1">
    <citation type="submission" date="2017-09" db="EMBL/GenBank/DDBJ databases">
        <title>WGS assembly of Aquilegia coerulea Goldsmith.</title>
        <authorList>
            <person name="Hodges S."/>
            <person name="Kramer E."/>
            <person name="Nordborg M."/>
            <person name="Tomkins J."/>
            <person name="Borevitz J."/>
            <person name="Derieg N."/>
            <person name="Yan J."/>
            <person name="Mihaltcheva S."/>
            <person name="Hayes R.D."/>
            <person name="Rokhsar D."/>
        </authorList>
    </citation>
    <scope>NUCLEOTIDE SEQUENCE [LARGE SCALE GENOMIC DNA]</scope>
    <source>
        <strain evidence="9">cv. Goldsmith</strain>
    </source>
</reference>
<evidence type="ECO:0000256" key="5">
    <source>
        <dbReference type="RuleBase" id="RU363050"/>
    </source>
</evidence>
<sequence>MTELRIPNLHLHEDYQLLEQCKRKDEVPVSLIYKLHCTFSKELPFAEPIPTLRINEVELVQAILQMLQGFSSSLFYWDKNGRSFCFKSGIYLNHISQTSLSCILSQFIHTATCLHLVEIFIKKVEMSSLRSPPTLRAFGNSVSVWLKRLRNLALEEERKVVGSSIGTTTSLLGLVNGLSSLCSGADYLLQVVDGAIPSNYFDNEPSIRAAEMAVHILDHLYNKLTEICLVQGGEEEAYLMLLHIFVGSSLPYVEGLDSWIYNGVLDDPYEELFFYANDSVAITQTEFWEKSYLLRPRCGKLAPGSSPLAGGIDREHVTSIKKEMSNQETFPSSLGGKVRSVNNLEVCPLFLADIAKAIVSAGKSLQLIQHIPEDIASCGSCDDHDIDDFGRSKVGNGVSEMHHIKSLGGLTLSEIFSVSLVGLIGEGKHLNKYIRQEGSWGSRRSMFLNSYMDPSKLEDDGETKSASVRSEQFWFKFVVDTVLPKRINNAESCNESLDCFEDENEENRNVNLKDSLHFTRSFCPENPAITVCQTLLNKNWTSHDKLNIFRNFHLPSLNDEGLRQAIFGEIEGMSSAPKATNYMFGFQYVDSEHNRAEDDMEALELLYPFPTILPSFQVLLHCSFCEEVFIYGITLPLLKLTCHYLLQEDLQENSTLTSRVLNWIQGVVPKATPLPVVIMQECLLVYIKKQAFLLSTQSYGNVCQVDYVGQHILLKLMHGWRLMDELGVLRAIYLLGSGDLLQHFLCVLFNKLDKGESWDDDFELNTVLQESIRNSADGILLSAPDSLVVSITKQHDSEGNGQYNPASPLSSNLKGRNHHFGIDVLDMLKFTYKVPWPLELIANSEAIQKYNQVMGFLLKVKRAKYVLDKARSLRQLIISLQGRGTSTSNRKRHWLVEQKLLHFVDAFHQYVMDRVFHNSWLELCEGMASAGSLDEVIEVHEAYLLSIQRQCFVVPDKLIFMFKGIELIASVTLQWALIANRIKSILGLALDFYSIQQTLSSGGAALAIKARCEMEVDRIERQFDECIAFLLRVLSFKLNVGQFPHLADLVTRINYNYFYMSDSGNLLTVPGTDTTFSKVGRSSQ</sequence>
<comment type="function">
    <text evidence="5">Component of the gamma-tubulin ring complex (gTuRC) which mediates microtubule nucleation.</text>
</comment>
<keyword evidence="2 5" id="KW-0963">Cytoplasm</keyword>
<dbReference type="AlphaFoldDB" id="A0A2G5E9U9"/>
<dbReference type="GO" id="GO:0051011">
    <property type="term" value="F:microtubule minus-end binding"/>
    <property type="evidence" value="ECO:0007669"/>
    <property type="project" value="TreeGrafter"/>
</dbReference>
<dbReference type="STRING" id="218851.A0A2G5E9U9"/>
<dbReference type="PANTHER" id="PTHR19302:SF33">
    <property type="entry name" value="GAMMA-TUBULIN COMPLEX COMPONENT 5"/>
    <property type="match status" value="1"/>
</dbReference>
<dbReference type="InterPro" id="IPR007259">
    <property type="entry name" value="GCP"/>
</dbReference>
<name>A0A2G5E9U9_AQUCA</name>
<keyword evidence="9" id="KW-1185">Reference proteome</keyword>
<dbReference type="InterPro" id="IPR040457">
    <property type="entry name" value="GCP_C"/>
</dbReference>
<dbReference type="EMBL" id="KZ305027">
    <property type="protein sequence ID" value="PIA52327.1"/>
    <property type="molecule type" value="Genomic_DNA"/>
</dbReference>
<evidence type="ECO:0000256" key="1">
    <source>
        <dbReference type="ARBA" id="ARBA00010337"/>
    </source>
</evidence>
<dbReference type="Gene3D" id="1.20.120.1900">
    <property type="entry name" value="Gamma-tubulin complex, C-terminal domain"/>
    <property type="match status" value="1"/>
</dbReference>
<comment type="similarity">
    <text evidence="1 5">Belongs to the TUBGCP family.</text>
</comment>
<dbReference type="GO" id="GO:0000278">
    <property type="term" value="P:mitotic cell cycle"/>
    <property type="evidence" value="ECO:0007669"/>
    <property type="project" value="TreeGrafter"/>
</dbReference>
<organism evidence="8 9">
    <name type="scientific">Aquilegia coerulea</name>
    <name type="common">Rocky mountain columbine</name>
    <dbReference type="NCBI Taxonomy" id="218851"/>
    <lineage>
        <taxon>Eukaryota</taxon>
        <taxon>Viridiplantae</taxon>
        <taxon>Streptophyta</taxon>
        <taxon>Embryophyta</taxon>
        <taxon>Tracheophyta</taxon>
        <taxon>Spermatophyta</taxon>
        <taxon>Magnoliopsida</taxon>
        <taxon>Ranunculales</taxon>
        <taxon>Ranunculaceae</taxon>
        <taxon>Thalictroideae</taxon>
        <taxon>Aquilegia</taxon>
    </lineage>
</organism>
<dbReference type="Pfam" id="PF17681">
    <property type="entry name" value="GCP_N_terminal"/>
    <property type="match status" value="1"/>
</dbReference>
<dbReference type="GO" id="GO:0031122">
    <property type="term" value="P:cytoplasmic microtubule organization"/>
    <property type="evidence" value="ECO:0007669"/>
    <property type="project" value="TreeGrafter"/>
</dbReference>
<evidence type="ECO:0000313" key="8">
    <source>
        <dbReference type="EMBL" id="PIA52327.1"/>
    </source>
</evidence>
<feature type="domain" description="Gamma tubulin complex component protein N-terminal" evidence="7">
    <location>
        <begin position="60"/>
        <end position="296"/>
    </location>
</feature>
<comment type="subcellular location">
    <subcellularLocation>
        <location evidence="5">Cytoplasm</location>
        <location evidence="5">Cytoskeleton</location>
        <location evidence="5">Microtubule organizing center</location>
    </subcellularLocation>
</comment>
<evidence type="ECO:0000259" key="6">
    <source>
        <dbReference type="Pfam" id="PF04130"/>
    </source>
</evidence>
<dbReference type="GO" id="GO:0051321">
    <property type="term" value="P:meiotic cell cycle"/>
    <property type="evidence" value="ECO:0007669"/>
    <property type="project" value="TreeGrafter"/>
</dbReference>
<dbReference type="GO" id="GO:0051225">
    <property type="term" value="P:spindle assembly"/>
    <property type="evidence" value="ECO:0007669"/>
    <property type="project" value="TreeGrafter"/>
</dbReference>
<evidence type="ECO:0000259" key="7">
    <source>
        <dbReference type="Pfam" id="PF17681"/>
    </source>
</evidence>
<dbReference type="GO" id="GO:0007020">
    <property type="term" value="P:microtubule nucleation"/>
    <property type="evidence" value="ECO:0007669"/>
    <property type="project" value="InterPro"/>
</dbReference>
<dbReference type="OrthoDB" id="66546at2759"/>
<evidence type="ECO:0000313" key="9">
    <source>
        <dbReference type="Proteomes" id="UP000230069"/>
    </source>
</evidence>
<keyword evidence="4 5" id="KW-0206">Cytoskeleton</keyword>
<feature type="domain" description="Gamma tubulin complex component C-terminal" evidence="6">
    <location>
        <begin position="722"/>
        <end position="1059"/>
    </location>
</feature>
<gene>
    <name evidence="8" type="ORF">AQUCO_01000292v1</name>
</gene>
<dbReference type="InterPro" id="IPR041470">
    <property type="entry name" value="GCP_N"/>
</dbReference>
<proteinExistence type="inferred from homology"/>
<evidence type="ECO:0000256" key="3">
    <source>
        <dbReference type="ARBA" id="ARBA00022701"/>
    </source>
</evidence>
<dbReference type="GO" id="GO:0000922">
    <property type="term" value="C:spindle pole"/>
    <property type="evidence" value="ECO:0007669"/>
    <property type="project" value="InterPro"/>
</dbReference>
<dbReference type="GO" id="GO:0005874">
    <property type="term" value="C:microtubule"/>
    <property type="evidence" value="ECO:0007669"/>
    <property type="project" value="UniProtKB-KW"/>
</dbReference>
<keyword evidence="3 5" id="KW-0493">Microtubule</keyword>
<dbReference type="Pfam" id="PF04130">
    <property type="entry name" value="GCP_C_terminal"/>
    <property type="match status" value="1"/>
</dbReference>
<dbReference type="GO" id="GO:0043015">
    <property type="term" value="F:gamma-tubulin binding"/>
    <property type="evidence" value="ECO:0007669"/>
    <property type="project" value="InterPro"/>
</dbReference>
<dbReference type="FunCoup" id="A0A2G5E9U9">
    <property type="interactions" value="3008"/>
</dbReference>
<evidence type="ECO:0000256" key="4">
    <source>
        <dbReference type="ARBA" id="ARBA00023212"/>
    </source>
</evidence>
<dbReference type="InParanoid" id="A0A2G5E9U9"/>
<protein>
    <recommendedName>
        <fullName evidence="5">Gamma-tubulin complex component</fullName>
    </recommendedName>
</protein>
<dbReference type="Proteomes" id="UP000230069">
    <property type="component" value="Unassembled WGS sequence"/>
</dbReference>
<dbReference type="GO" id="GO:0000930">
    <property type="term" value="C:gamma-tubulin complex"/>
    <property type="evidence" value="ECO:0007669"/>
    <property type="project" value="TreeGrafter"/>
</dbReference>
<dbReference type="PANTHER" id="PTHR19302">
    <property type="entry name" value="GAMMA TUBULIN COMPLEX PROTEIN"/>
    <property type="match status" value="1"/>
</dbReference>
<accession>A0A2G5E9U9</accession>
<dbReference type="InterPro" id="IPR042241">
    <property type="entry name" value="GCP_C_sf"/>
</dbReference>
<evidence type="ECO:0000256" key="2">
    <source>
        <dbReference type="ARBA" id="ARBA00022490"/>
    </source>
</evidence>